<dbReference type="Gene3D" id="1.10.10.60">
    <property type="entry name" value="Homeodomain-like"/>
    <property type="match status" value="1"/>
</dbReference>
<dbReference type="InterPro" id="IPR050204">
    <property type="entry name" value="AraC_XylS_family_regulators"/>
</dbReference>
<evidence type="ECO:0000256" key="4">
    <source>
        <dbReference type="ARBA" id="ARBA00023163"/>
    </source>
</evidence>
<comment type="caution">
    <text evidence="7">The sequence shown here is derived from an EMBL/GenBank/DDBJ whole genome shotgun (WGS) entry which is preliminary data.</text>
</comment>
<evidence type="ECO:0000256" key="2">
    <source>
        <dbReference type="ARBA" id="ARBA00023125"/>
    </source>
</evidence>
<dbReference type="InterPro" id="IPR018060">
    <property type="entry name" value="HTH_AraC"/>
</dbReference>
<dbReference type="Pfam" id="PF12833">
    <property type="entry name" value="HTH_18"/>
    <property type="match status" value="1"/>
</dbReference>
<evidence type="ECO:0000256" key="3">
    <source>
        <dbReference type="ARBA" id="ARBA00023159"/>
    </source>
</evidence>
<dbReference type="EMBL" id="RBPY01000089">
    <property type="protein sequence ID" value="RMO77620.1"/>
    <property type="molecule type" value="Genomic_DNA"/>
</dbReference>
<keyword evidence="1" id="KW-0805">Transcription regulation</keyword>
<dbReference type="Pfam" id="PF14525">
    <property type="entry name" value="AraC_binding_2"/>
    <property type="match status" value="1"/>
</dbReference>
<evidence type="ECO:0000256" key="5">
    <source>
        <dbReference type="ARBA" id="ARBA00037345"/>
    </source>
</evidence>
<dbReference type="Proteomes" id="UP000281350">
    <property type="component" value="Unassembled WGS sequence"/>
</dbReference>
<dbReference type="InterPro" id="IPR009057">
    <property type="entry name" value="Homeodomain-like_sf"/>
</dbReference>
<dbReference type="PANTHER" id="PTHR46796:SF6">
    <property type="entry name" value="ARAC SUBFAMILY"/>
    <property type="match status" value="1"/>
</dbReference>
<organism evidence="7 8">
    <name type="scientific">Pseudomonas syringae pv. primulae</name>
    <dbReference type="NCBI Taxonomy" id="251707"/>
    <lineage>
        <taxon>Bacteria</taxon>
        <taxon>Pseudomonadati</taxon>
        <taxon>Pseudomonadota</taxon>
        <taxon>Gammaproteobacteria</taxon>
        <taxon>Pseudomonadales</taxon>
        <taxon>Pseudomonadaceae</taxon>
        <taxon>Pseudomonas</taxon>
    </lineage>
</organism>
<keyword evidence="4" id="KW-0804">Transcription</keyword>
<dbReference type="PRINTS" id="PR00032">
    <property type="entry name" value="HTHARAC"/>
</dbReference>
<comment type="function">
    <text evidence="5">Regulatory protein of the TOL plasmid xyl operons. XylS activates the xylXYZLTEGFJQKIH operon required for the degradation of toluene, m-xylene and p-xylene.</text>
</comment>
<gene>
    <name evidence="7" type="ORF">ALQ36_00831</name>
</gene>
<dbReference type="PANTHER" id="PTHR46796">
    <property type="entry name" value="HTH-TYPE TRANSCRIPTIONAL ACTIVATOR RHAS-RELATED"/>
    <property type="match status" value="1"/>
</dbReference>
<dbReference type="GO" id="GO:0043565">
    <property type="term" value="F:sequence-specific DNA binding"/>
    <property type="evidence" value="ECO:0007669"/>
    <property type="project" value="InterPro"/>
</dbReference>
<dbReference type="AlphaFoldDB" id="A0A3M3Y5L6"/>
<dbReference type="SMART" id="SM00342">
    <property type="entry name" value="HTH_ARAC"/>
    <property type="match status" value="1"/>
</dbReference>
<evidence type="ECO:0000313" key="8">
    <source>
        <dbReference type="Proteomes" id="UP000281350"/>
    </source>
</evidence>
<protein>
    <submittedName>
        <fullName evidence="7">Helix-turn-helix, AraC type</fullName>
    </submittedName>
</protein>
<evidence type="ECO:0000259" key="6">
    <source>
        <dbReference type="PROSITE" id="PS01124"/>
    </source>
</evidence>
<name>A0A3M3Y5L6_9PSED</name>
<proteinExistence type="predicted"/>
<dbReference type="SUPFAM" id="SSF46689">
    <property type="entry name" value="Homeodomain-like"/>
    <property type="match status" value="1"/>
</dbReference>
<reference evidence="7 8" key="1">
    <citation type="submission" date="2018-08" db="EMBL/GenBank/DDBJ databases">
        <title>Recombination of ecologically and evolutionarily significant loci maintains genetic cohesion in the Pseudomonas syringae species complex.</title>
        <authorList>
            <person name="Dillon M."/>
            <person name="Thakur S."/>
            <person name="Almeida R.N.D."/>
            <person name="Weir B.S."/>
            <person name="Guttman D.S."/>
        </authorList>
    </citation>
    <scope>NUCLEOTIDE SEQUENCE [LARGE SCALE GENOMIC DNA]</scope>
    <source>
        <strain evidence="7 8">ICMP 2732</strain>
    </source>
</reference>
<accession>A0A3M3Y5L6</accession>
<keyword evidence="2" id="KW-0238">DNA-binding</keyword>
<dbReference type="InterPro" id="IPR020449">
    <property type="entry name" value="Tscrpt_reg_AraC-type_HTH"/>
</dbReference>
<dbReference type="GO" id="GO:0003700">
    <property type="term" value="F:DNA-binding transcription factor activity"/>
    <property type="evidence" value="ECO:0007669"/>
    <property type="project" value="InterPro"/>
</dbReference>
<sequence>MFCARSISGNVGCTLNPDLATAREATMAVIFPVEPLPPKERFEHWQAVVSSTYGLVASQCLSKTPFDARLNVRDQGSFTFTRIQSSPIQYQRLGRDQESDHFLISLSLGCCPDAFVVQNDRESRQGTGDIVLYDSARPYACGYPEGDDQIVLTVPRALLLEHVPNAERLVCRTLSGQSPLGQIARTLLTEIWSTEPLPQQQGERLNAAFLDVLSTALDSAFALTDCKRESFQTQQLKRVKQYLLSNLPDAGLTVESIAQATHVSPRTLNRLFAPHGTTVIRWLWQQRLAACHAALLKGRARQVSDVALSMGFTNLSHFSRAFKNTYGVSPQQLLVSE</sequence>
<feature type="domain" description="HTH araC/xylS-type" evidence="6">
    <location>
        <begin position="237"/>
        <end position="336"/>
    </location>
</feature>
<evidence type="ECO:0000313" key="7">
    <source>
        <dbReference type="EMBL" id="RMO77620.1"/>
    </source>
</evidence>
<keyword evidence="3" id="KW-0010">Activator</keyword>
<dbReference type="PROSITE" id="PS01124">
    <property type="entry name" value="HTH_ARAC_FAMILY_2"/>
    <property type="match status" value="1"/>
</dbReference>
<evidence type="ECO:0000256" key="1">
    <source>
        <dbReference type="ARBA" id="ARBA00023015"/>
    </source>
</evidence>
<dbReference type="InterPro" id="IPR035418">
    <property type="entry name" value="AraC-bd_2"/>
</dbReference>